<reference evidence="1" key="1">
    <citation type="journal article" date="2022" name="Int. J. Mol. Sci.">
        <title>Draft Genome of Tanacetum Coccineum: Genomic Comparison of Closely Related Tanacetum-Family Plants.</title>
        <authorList>
            <person name="Yamashiro T."/>
            <person name="Shiraishi A."/>
            <person name="Nakayama K."/>
            <person name="Satake H."/>
        </authorList>
    </citation>
    <scope>NUCLEOTIDE SEQUENCE</scope>
</reference>
<proteinExistence type="predicted"/>
<dbReference type="Proteomes" id="UP001151760">
    <property type="component" value="Unassembled WGS sequence"/>
</dbReference>
<evidence type="ECO:0000313" key="1">
    <source>
        <dbReference type="EMBL" id="GJS98713.1"/>
    </source>
</evidence>
<keyword evidence="2" id="KW-1185">Reference proteome</keyword>
<protein>
    <submittedName>
        <fullName evidence="1">Uncharacterized protein</fullName>
    </submittedName>
</protein>
<gene>
    <name evidence="1" type="ORF">Tco_0819883</name>
</gene>
<organism evidence="1 2">
    <name type="scientific">Tanacetum coccineum</name>
    <dbReference type="NCBI Taxonomy" id="301880"/>
    <lineage>
        <taxon>Eukaryota</taxon>
        <taxon>Viridiplantae</taxon>
        <taxon>Streptophyta</taxon>
        <taxon>Embryophyta</taxon>
        <taxon>Tracheophyta</taxon>
        <taxon>Spermatophyta</taxon>
        <taxon>Magnoliopsida</taxon>
        <taxon>eudicotyledons</taxon>
        <taxon>Gunneridae</taxon>
        <taxon>Pentapetalae</taxon>
        <taxon>asterids</taxon>
        <taxon>campanulids</taxon>
        <taxon>Asterales</taxon>
        <taxon>Asteraceae</taxon>
        <taxon>Asteroideae</taxon>
        <taxon>Anthemideae</taxon>
        <taxon>Anthemidinae</taxon>
        <taxon>Tanacetum</taxon>
    </lineage>
</organism>
<evidence type="ECO:0000313" key="2">
    <source>
        <dbReference type="Proteomes" id="UP001151760"/>
    </source>
</evidence>
<name>A0ABQ5A9K4_9ASTR</name>
<sequence>MTPSRLEPTTFKLVKCKYVIRNTGNGRKNEENTDSYEKLRRGLDHVNPVIRLPIEHGISRGPIPGMTPTQALTVIQTMADHSQKWHDGTSSRNISSSSNTDGLAAIVNKLDNLGRDMKKLKENVHAIQVGRQICEGPHLDKDVLSTRKSNQWKRSSTVNLGAPLLSTEVMDPSFV</sequence>
<comment type="caution">
    <text evidence="1">The sequence shown here is derived from an EMBL/GenBank/DDBJ whole genome shotgun (WGS) entry which is preliminary data.</text>
</comment>
<dbReference type="EMBL" id="BQNB010012064">
    <property type="protein sequence ID" value="GJS98713.1"/>
    <property type="molecule type" value="Genomic_DNA"/>
</dbReference>
<accession>A0ABQ5A9K4</accession>
<reference evidence="1" key="2">
    <citation type="submission" date="2022-01" db="EMBL/GenBank/DDBJ databases">
        <authorList>
            <person name="Yamashiro T."/>
            <person name="Shiraishi A."/>
            <person name="Satake H."/>
            <person name="Nakayama K."/>
        </authorList>
    </citation>
    <scope>NUCLEOTIDE SEQUENCE</scope>
</reference>